<comment type="caution">
    <text evidence="2">The sequence shown here is derived from an EMBL/GenBank/DDBJ whole genome shotgun (WGS) entry which is preliminary data.</text>
</comment>
<dbReference type="AlphaFoldDB" id="A0A951QD45"/>
<evidence type="ECO:0000313" key="3">
    <source>
        <dbReference type="Proteomes" id="UP000757435"/>
    </source>
</evidence>
<dbReference type="InterPro" id="IPR029063">
    <property type="entry name" value="SAM-dependent_MTases_sf"/>
</dbReference>
<dbReference type="InterPro" id="IPR008471">
    <property type="entry name" value="MnmC-like_methylTransf"/>
</dbReference>
<sequence length="301" mass="33630">MTQLPEDPIAWIPKLTKDGSFTFFSQEFGEMFHSRQGAKTEAFLKFATATDLVERSQQSSLRLLDVCYGLGYNTAAALETIWAANPDCHIEVHGLELDATVPNAAIASPLIETWSLKVQEVLKAIAQTHQCHTPQLQAKLWIGDARQTIQQLSGFLADAVFFDPFSPSCCPQLWTVEFFQQVAKCLSHKGKLATYSRAAAVRSALLEASFKIGTIPLGEAHAGDRRLPHEWSQGTVAAFKGDRLCPLSLMEQEHLQTRASVPYRDPHLSDSAEVILARYEQERQVCQKEATSSWRQRWGIK</sequence>
<dbReference type="PANTHER" id="PTHR39963:SF1">
    <property type="entry name" value="MNMC-LIKE METHYLTRANSFERASE DOMAIN-CONTAINING PROTEIN"/>
    <property type="match status" value="1"/>
</dbReference>
<name>A0A951QD45_9CYAN</name>
<dbReference type="EMBL" id="JAHHHD010000020">
    <property type="protein sequence ID" value="MBW4660359.1"/>
    <property type="molecule type" value="Genomic_DNA"/>
</dbReference>
<dbReference type="GO" id="GO:0016645">
    <property type="term" value="F:oxidoreductase activity, acting on the CH-NH group of donors"/>
    <property type="evidence" value="ECO:0007669"/>
    <property type="project" value="InterPro"/>
</dbReference>
<reference evidence="2" key="2">
    <citation type="journal article" date="2022" name="Microbiol. Resour. Announc.">
        <title>Metagenome Sequencing to Explore Phylogenomics of Terrestrial Cyanobacteria.</title>
        <authorList>
            <person name="Ward R.D."/>
            <person name="Stajich J.E."/>
            <person name="Johansen J.R."/>
            <person name="Huntemann M."/>
            <person name="Clum A."/>
            <person name="Foster B."/>
            <person name="Foster B."/>
            <person name="Roux S."/>
            <person name="Palaniappan K."/>
            <person name="Varghese N."/>
            <person name="Mukherjee S."/>
            <person name="Reddy T.B.K."/>
            <person name="Daum C."/>
            <person name="Copeland A."/>
            <person name="Chen I.A."/>
            <person name="Ivanova N.N."/>
            <person name="Kyrpides N.C."/>
            <person name="Shapiro N."/>
            <person name="Eloe-Fadrosh E.A."/>
            <person name="Pietrasiak N."/>
        </authorList>
    </citation>
    <scope>NUCLEOTIDE SEQUENCE</scope>
    <source>
        <strain evidence="2">UHER 2000/2452</strain>
    </source>
</reference>
<dbReference type="SUPFAM" id="SSF53335">
    <property type="entry name" value="S-adenosyl-L-methionine-dependent methyltransferases"/>
    <property type="match status" value="1"/>
</dbReference>
<dbReference type="Proteomes" id="UP000757435">
    <property type="component" value="Unassembled WGS sequence"/>
</dbReference>
<evidence type="ECO:0000259" key="1">
    <source>
        <dbReference type="Pfam" id="PF05430"/>
    </source>
</evidence>
<accession>A0A951QD45</accession>
<protein>
    <recommendedName>
        <fullName evidence="1">MnmC-like methyltransferase domain-containing protein</fullName>
    </recommendedName>
</protein>
<dbReference type="PANTHER" id="PTHR39963">
    <property type="entry name" value="SLL0983 PROTEIN"/>
    <property type="match status" value="1"/>
</dbReference>
<feature type="domain" description="MnmC-like methyltransferase" evidence="1">
    <location>
        <begin position="112"/>
        <end position="214"/>
    </location>
</feature>
<evidence type="ECO:0000313" key="2">
    <source>
        <dbReference type="EMBL" id="MBW4660359.1"/>
    </source>
</evidence>
<organism evidence="2 3">
    <name type="scientific">Drouetiella hepatica Uher 2000/2452</name>
    <dbReference type="NCBI Taxonomy" id="904376"/>
    <lineage>
        <taxon>Bacteria</taxon>
        <taxon>Bacillati</taxon>
        <taxon>Cyanobacteriota</taxon>
        <taxon>Cyanophyceae</taxon>
        <taxon>Oculatellales</taxon>
        <taxon>Oculatellaceae</taxon>
        <taxon>Drouetiella</taxon>
    </lineage>
</organism>
<dbReference type="Gene3D" id="3.40.50.150">
    <property type="entry name" value="Vaccinia Virus protein VP39"/>
    <property type="match status" value="1"/>
</dbReference>
<proteinExistence type="predicted"/>
<reference evidence="2" key="1">
    <citation type="submission" date="2021-05" db="EMBL/GenBank/DDBJ databases">
        <authorList>
            <person name="Pietrasiak N."/>
            <person name="Ward R."/>
            <person name="Stajich J.E."/>
            <person name="Kurbessoian T."/>
        </authorList>
    </citation>
    <scope>NUCLEOTIDE SEQUENCE</scope>
    <source>
        <strain evidence="2">UHER 2000/2452</strain>
    </source>
</reference>
<dbReference type="Pfam" id="PF05430">
    <property type="entry name" value="Methyltransf_30"/>
    <property type="match status" value="1"/>
</dbReference>
<gene>
    <name evidence="2" type="ORF">KME15_16920</name>
</gene>